<dbReference type="RefSeq" id="WP_240983402.1">
    <property type="nucleotide sequence ID" value="NZ_CDGJ01000028.1"/>
</dbReference>
<dbReference type="Proteomes" id="UP001071230">
    <property type="component" value="Unassembled WGS sequence"/>
</dbReference>
<dbReference type="EMBL" id="CDGJ01000028">
    <property type="protein sequence ID" value="CEJ06469.1"/>
    <property type="molecule type" value="Genomic_DNA"/>
</dbReference>
<accession>A0A8S0X2Z1</accession>
<dbReference type="Proteomes" id="UP000836597">
    <property type="component" value="Chromosome"/>
</dbReference>
<organism evidence="1">
    <name type="scientific">Acididesulfobacillus acetoxydans</name>
    <dbReference type="NCBI Taxonomy" id="1561005"/>
    <lineage>
        <taxon>Bacteria</taxon>
        <taxon>Bacillati</taxon>
        <taxon>Bacillota</taxon>
        <taxon>Clostridia</taxon>
        <taxon>Eubacteriales</taxon>
        <taxon>Peptococcaceae</taxon>
        <taxon>Acididesulfobacillus</taxon>
    </lineage>
</organism>
<protein>
    <recommendedName>
        <fullName evidence="4">Rpn family recombination-promoting nuclease/putative transposase</fullName>
    </recommendedName>
</protein>
<dbReference type="PANTHER" id="PTHR34613:SF1">
    <property type="entry name" value="SLL6017 PROTEIN"/>
    <property type="match status" value="1"/>
</dbReference>
<dbReference type="PANTHER" id="PTHR34613">
    <property type="entry name" value="SLL0800 PROTEIN"/>
    <property type="match status" value="1"/>
</dbReference>
<gene>
    <name evidence="1" type="ORF">DEACI_0246</name>
    <name evidence="2" type="ORF">DEACI_0917</name>
</gene>
<evidence type="ECO:0000313" key="1">
    <source>
        <dbReference type="EMBL" id="CAA7599620.1"/>
    </source>
</evidence>
<keyword evidence="3" id="KW-1185">Reference proteome</keyword>
<dbReference type="AlphaFoldDB" id="A0A8S0X2Z1"/>
<proteinExistence type="predicted"/>
<name>A0A8S0X2Z1_9FIRM</name>
<reference evidence="1" key="2">
    <citation type="submission" date="2020-01" db="EMBL/GenBank/DDBJ databases">
        <authorList>
            <person name="Hornung B."/>
        </authorList>
    </citation>
    <scope>NUCLEOTIDE SEQUENCE</scope>
    <source>
        <strain evidence="1">PacBioINE</strain>
    </source>
</reference>
<evidence type="ECO:0000313" key="3">
    <source>
        <dbReference type="Proteomes" id="UP001071230"/>
    </source>
</evidence>
<dbReference type="EMBL" id="LR746496">
    <property type="protein sequence ID" value="CAA7599620.1"/>
    <property type="molecule type" value="Genomic_DNA"/>
</dbReference>
<reference evidence="2" key="1">
    <citation type="submission" date="2014-11" db="EMBL/GenBank/DDBJ databases">
        <authorList>
            <person name="Hornung B.V."/>
        </authorList>
    </citation>
    <scope>NUCLEOTIDE SEQUENCE</scope>
    <source>
        <strain evidence="2">INE</strain>
    </source>
</reference>
<evidence type="ECO:0008006" key="4">
    <source>
        <dbReference type="Google" id="ProtNLM"/>
    </source>
</evidence>
<sequence>MGSKEIPYQHKDILFKSLTEIFSNRVLNFYDINTAPIVRAEPANLPAIKVQQKTMDFVFYLADDSYLHLEFQNGQGPKELERFLEYDVALYRKRGKPVHTYVVYAAGITQAAEVLDCGSISYCARAVYMHGYDGDSIIEDLRKKILRGDPLEELDPLKFAFLPLMKSSKSRAERAVEAVELAGKIQDKVQRAFLMGCVIAISDNFIDQAYVRKILEVLRMSKVLRALEEEAKDEGRKEGRKEALKTMAKKLLLKGMNIDEVAELTGLPKEEIRNLAR</sequence>
<evidence type="ECO:0000313" key="2">
    <source>
        <dbReference type="EMBL" id="CEJ06469.1"/>
    </source>
</evidence>
<dbReference type="KEGG" id="aacx:DEACI_0246"/>